<dbReference type="PROSITE" id="PS01162">
    <property type="entry name" value="QOR_ZETA_CRYSTAL"/>
    <property type="match status" value="1"/>
</dbReference>
<dbReference type="GO" id="GO:0004312">
    <property type="term" value="F:fatty acid synthase activity"/>
    <property type="evidence" value="ECO:0007669"/>
    <property type="project" value="TreeGrafter"/>
</dbReference>
<dbReference type="InterPro" id="IPR016036">
    <property type="entry name" value="Malonyl_transacylase_ACP-bd"/>
</dbReference>
<dbReference type="InterPro" id="IPR055123">
    <property type="entry name" value="SpnB-like_Rossmann"/>
</dbReference>
<dbReference type="eggNOG" id="COG0604">
    <property type="taxonomic scope" value="Bacteria"/>
</dbReference>
<name>A0A1G9U9I3_ALLAB</name>
<dbReference type="Proteomes" id="UP000183376">
    <property type="component" value="Chromosome I"/>
</dbReference>
<feature type="active site" description="Proton acceptor; for dehydratase activity" evidence="5">
    <location>
        <position position="513"/>
    </location>
</feature>
<feature type="region of interest" description="N-terminal hotdog fold" evidence="5">
    <location>
        <begin position="481"/>
        <end position="596"/>
    </location>
</feature>
<dbReference type="InterPro" id="IPR036736">
    <property type="entry name" value="ACP-like_sf"/>
</dbReference>
<dbReference type="GO" id="GO:0031177">
    <property type="term" value="F:phosphopantetheine binding"/>
    <property type="evidence" value="ECO:0007669"/>
    <property type="project" value="InterPro"/>
</dbReference>
<dbReference type="SUPFAM" id="SSF47336">
    <property type="entry name" value="ACP-like"/>
    <property type="match status" value="1"/>
</dbReference>
<dbReference type="CDD" id="cd08956">
    <property type="entry name" value="KR_3_FAS_SDR_x"/>
    <property type="match status" value="1"/>
</dbReference>
<dbReference type="InterPro" id="IPR016035">
    <property type="entry name" value="Acyl_Trfase/lysoPLipase"/>
</dbReference>
<dbReference type="GO" id="GO:0008270">
    <property type="term" value="F:zinc ion binding"/>
    <property type="evidence" value="ECO:0007669"/>
    <property type="project" value="InterPro"/>
</dbReference>
<dbReference type="EMBL" id="LT629701">
    <property type="protein sequence ID" value="SDM56611.1"/>
    <property type="molecule type" value="Genomic_DNA"/>
</dbReference>
<dbReference type="GO" id="GO:0016491">
    <property type="term" value="F:oxidoreductase activity"/>
    <property type="evidence" value="ECO:0007669"/>
    <property type="project" value="InterPro"/>
</dbReference>
<dbReference type="Gene3D" id="3.40.366.10">
    <property type="entry name" value="Malonyl-Coenzyme A Acyl Carrier Protein, domain 2"/>
    <property type="match status" value="1"/>
</dbReference>
<dbReference type="Gene3D" id="1.10.1200.10">
    <property type="entry name" value="ACP-like"/>
    <property type="match status" value="1"/>
</dbReference>
<dbReference type="InterPro" id="IPR049900">
    <property type="entry name" value="PKS_mFAS_DH"/>
</dbReference>
<dbReference type="InterPro" id="IPR009081">
    <property type="entry name" value="PP-bd_ACP"/>
</dbReference>
<evidence type="ECO:0000256" key="5">
    <source>
        <dbReference type="PROSITE-ProRule" id="PRU01363"/>
    </source>
</evidence>
<dbReference type="InterPro" id="IPR049551">
    <property type="entry name" value="PKS_DH_C"/>
</dbReference>
<gene>
    <name evidence="8" type="ORF">SAMN04489726_2283</name>
</gene>
<protein>
    <submittedName>
        <fullName evidence="8">Polyketide synthase 12</fullName>
    </submittedName>
</protein>
<dbReference type="Gene3D" id="3.90.180.10">
    <property type="entry name" value="Medium-chain alcohol dehydrogenases, catalytic domain"/>
    <property type="match status" value="1"/>
</dbReference>
<dbReference type="SMART" id="SM00827">
    <property type="entry name" value="PKS_AT"/>
    <property type="match status" value="1"/>
</dbReference>
<dbReference type="SMART" id="SM00823">
    <property type="entry name" value="PKS_PP"/>
    <property type="match status" value="1"/>
</dbReference>
<feature type="domain" description="PKS/mFAS DH" evidence="7">
    <location>
        <begin position="481"/>
        <end position="738"/>
    </location>
</feature>
<dbReference type="InterPro" id="IPR036291">
    <property type="entry name" value="NAD(P)-bd_dom_sf"/>
</dbReference>
<dbReference type="InterPro" id="IPR001227">
    <property type="entry name" value="Ac_transferase_dom_sf"/>
</dbReference>
<dbReference type="FunFam" id="3.40.366.10:FF:000002">
    <property type="entry name" value="Probable polyketide synthase 2"/>
    <property type="match status" value="1"/>
</dbReference>
<evidence type="ECO:0000256" key="1">
    <source>
        <dbReference type="ARBA" id="ARBA00022450"/>
    </source>
</evidence>
<dbReference type="eggNOG" id="COG3321">
    <property type="taxonomic scope" value="Bacteria"/>
</dbReference>
<feature type="active site" description="Proton donor; for dehydratase activity" evidence="5">
    <location>
        <position position="660"/>
    </location>
</feature>
<dbReference type="Gene3D" id="3.10.129.110">
    <property type="entry name" value="Polyketide synthase dehydratase"/>
    <property type="match status" value="1"/>
</dbReference>
<dbReference type="InterPro" id="IPR013968">
    <property type="entry name" value="PKS_KR"/>
</dbReference>
<dbReference type="Pfam" id="PF00550">
    <property type="entry name" value="PP-binding"/>
    <property type="match status" value="1"/>
</dbReference>
<dbReference type="Gene3D" id="3.40.50.11460">
    <property type="match status" value="1"/>
</dbReference>
<dbReference type="SMART" id="SM01294">
    <property type="entry name" value="PKS_PP_betabranch"/>
    <property type="match status" value="1"/>
</dbReference>
<dbReference type="Pfam" id="PF13602">
    <property type="entry name" value="ADH_zinc_N_2"/>
    <property type="match status" value="1"/>
</dbReference>
<dbReference type="InterPro" id="IPR020843">
    <property type="entry name" value="ER"/>
</dbReference>
<dbReference type="InterPro" id="IPR013154">
    <property type="entry name" value="ADH-like_N"/>
</dbReference>
<evidence type="ECO:0000313" key="9">
    <source>
        <dbReference type="Proteomes" id="UP000183376"/>
    </source>
</evidence>
<dbReference type="Gene3D" id="3.30.70.3290">
    <property type="match status" value="1"/>
</dbReference>
<dbReference type="SUPFAM" id="SSF55048">
    <property type="entry name" value="Probable ACP-binding domain of malonyl-CoA ACP transacylase"/>
    <property type="match status" value="1"/>
</dbReference>
<keyword evidence="1" id="KW-0596">Phosphopantetheine</keyword>
<sequence length="1562" mass="165669">MVSAVAKSPSGNHIVVTDRPRRLERVVSRTPTATVPWLISGRNPETLRLQAKRVADVAQRAGSSAADIGFSLLTTRTAFDHRAVLIADHGGAVPPGLPELAAGRAFPGVVTGTPGPEGECAFVFPGQGSQWTRMARALYCSERVFRDYFDECASAFAPFVDWPWQAVLSGEPGAPGLDRVDVVQPMLFAVMVSLAALWRHHGIEPAAVVGHSQGELAAAHVAGALSLADAARVAALRGRALREISDLGGMLSMALPASAAGERIARFGDRLGVAVYNGPLSTVVSGELGALSDLEAECAATGIHARRVLIDYASHSPQVERVRERVLRELAPIQPRSSSVRFYSTVTADWLDTSSLDAEYWYRNLREPVRFEAAVRGLLASGHRYLVECSPHPVLTTAMQETVEATGTDAVCVGTLRREDGGRDRFHRSAAELYVRGRQVDWSPAFEGLGARRVKLPTYPFQRRRHWHRVSPPPGLDSTGHPMIGAVLPLPDSDEFVFTGELSTQAHPWLADHAVLGSPVLPGTAIAELAIAAGGRLGVPWLGELTLRTPLVVPEKASVPVRLRVGPADSTGRREFSFVSTEVHATGVFGPAPGEEPAALGAWPPGAEPVDLSGLYERFARLGCEYGPTFRGLRTMWQCGDEVSAEVQLPDTAPFPALLDAALHAAVAPGVLSGEAGLRLPFAWSGVSLRRPTGSILRVRVTPLGEDTFTLVATDPLGRVVARVDELAFLPLDRISLDTHEDLHAVVWEPFALPSDPPEAVVVDDLDDLPGPAPSVVVLRQSSTVDGDLPGRARRLLHSALGTAQSWLRAAEGRLVFLTRNAVASAEPDLEQAALWGLIRSARSEHPDRFALVDWDGHQESWRALAAAVAADVPELVLRAGEALVPRLRQVESAPLRLPPREEGPWRLESPRTGGLAELAPIPCPEAAAPLGPGQVRIEVRAAGLNFRDVLNALDVDLAGAGGPLGVEAAGVVAEVGPGVAALSPGDRVMGLCTGAFGPLVITDHRLVARIPDDWSFTTAASVPVIFLTAYHALVDLAGLRSGESVLVHAAAGGVGIAATQLARHLGAHVLGTASPSKWPALREAGFAEEELAGSRDLGFAQRFGTVDVVLNSLAGEFVDASLGMLRRGGRFIEIGRTDLRAPEGLDVDYRAFDLREVGPDRIKEMFAELLALFESGALAPPPLSVWDLRRAREALEHLRQARHVGKLVLTVPREFDPEGTVLITGGTGALGRLVAQHLVTEHGCRNVVLVSRRGQRPPDVDDRVHVAACDVTDPRALRDLLGSLPAPLTAVIHSAGVLDDGVLTGLTPERVDAVTRPKIDAAWHLHELCQDVSAFVLFSSVSGVLGVPGQANYAAGNAFLDALAEHRSCAGMPGVSLAWGFWATGTGMVGALDSADRARLARIGVLPFPPEHGLELFDLALAHGRPTLVPARLGTPPPVTTPQVELAPRGGDQLLELVREQAAITLGRPVADDTPFQEQGFDSLAAVELRNRINTAAGVRLPSTAVFAHPTPTALARHLTTLLAPPTEPGTAVPEPAPAGSIAEMDAADLIRLALGGSEGA</sequence>
<dbReference type="PROSITE" id="PS50075">
    <property type="entry name" value="CARRIER"/>
    <property type="match status" value="1"/>
</dbReference>
<dbReference type="CDD" id="cd05195">
    <property type="entry name" value="enoyl_red"/>
    <property type="match status" value="1"/>
</dbReference>
<dbReference type="SUPFAM" id="SSF52151">
    <property type="entry name" value="FabD/lysophospholipase-like"/>
    <property type="match status" value="1"/>
</dbReference>
<keyword evidence="4" id="KW-0012">Acyltransferase</keyword>
<dbReference type="SMART" id="SM00822">
    <property type="entry name" value="PKS_KR"/>
    <property type="match status" value="1"/>
</dbReference>
<dbReference type="Pfam" id="PF22953">
    <property type="entry name" value="SpnB_Rossmann"/>
    <property type="match status" value="1"/>
</dbReference>
<evidence type="ECO:0000256" key="3">
    <source>
        <dbReference type="ARBA" id="ARBA00022679"/>
    </source>
</evidence>
<dbReference type="InterPro" id="IPR011032">
    <property type="entry name" value="GroES-like_sf"/>
</dbReference>
<feature type="domain" description="Carrier" evidence="6">
    <location>
        <begin position="1449"/>
        <end position="1524"/>
    </location>
</feature>
<dbReference type="InterPro" id="IPR042104">
    <property type="entry name" value="PKS_dehydratase_sf"/>
</dbReference>
<evidence type="ECO:0000259" key="7">
    <source>
        <dbReference type="PROSITE" id="PS52019"/>
    </source>
</evidence>
<dbReference type="SUPFAM" id="SSF50129">
    <property type="entry name" value="GroES-like"/>
    <property type="match status" value="1"/>
</dbReference>
<dbReference type="InterPro" id="IPR050091">
    <property type="entry name" value="PKS_NRPS_Biosynth_Enz"/>
</dbReference>
<dbReference type="STRING" id="211114.SAMN04489726_2283"/>
<feature type="region of interest" description="C-terminal hotdog fold" evidence="5">
    <location>
        <begin position="607"/>
        <end position="738"/>
    </location>
</feature>
<dbReference type="Pfam" id="PF14765">
    <property type="entry name" value="PS-DH"/>
    <property type="match status" value="1"/>
</dbReference>
<dbReference type="Gene3D" id="3.40.50.720">
    <property type="entry name" value="NAD(P)-binding Rossmann-like Domain"/>
    <property type="match status" value="1"/>
</dbReference>
<proteinExistence type="predicted"/>
<dbReference type="PANTHER" id="PTHR43775">
    <property type="entry name" value="FATTY ACID SYNTHASE"/>
    <property type="match status" value="1"/>
</dbReference>
<dbReference type="GO" id="GO:0006633">
    <property type="term" value="P:fatty acid biosynthetic process"/>
    <property type="evidence" value="ECO:0007669"/>
    <property type="project" value="TreeGrafter"/>
</dbReference>
<evidence type="ECO:0000256" key="4">
    <source>
        <dbReference type="ARBA" id="ARBA00023315"/>
    </source>
</evidence>
<dbReference type="InterPro" id="IPR057326">
    <property type="entry name" value="KR_dom"/>
</dbReference>
<dbReference type="Pfam" id="PF08240">
    <property type="entry name" value="ADH_N"/>
    <property type="match status" value="1"/>
</dbReference>
<dbReference type="InterPro" id="IPR020807">
    <property type="entry name" value="PKS_DH"/>
</dbReference>
<keyword evidence="9" id="KW-1185">Reference proteome</keyword>
<keyword evidence="2" id="KW-0597">Phosphoprotein</keyword>
<reference evidence="8 9" key="1">
    <citation type="submission" date="2016-10" db="EMBL/GenBank/DDBJ databases">
        <authorList>
            <person name="de Groot N.N."/>
        </authorList>
    </citation>
    <scope>NUCLEOTIDE SEQUENCE [LARGE SCALE GENOMIC DNA]</scope>
    <source>
        <strain evidence="8 9">DSM 44149</strain>
    </source>
</reference>
<evidence type="ECO:0000313" key="8">
    <source>
        <dbReference type="EMBL" id="SDM56611.1"/>
    </source>
</evidence>
<dbReference type="Pfam" id="PF21089">
    <property type="entry name" value="PKS_DH_N"/>
    <property type="match status" value="1"/>
</dbReference>
<dbReference type="InterPro" id="IPR020806">
    <property type="entry name" value="PKS_PP-bd"/>
</dbReference>
<evidence type="ECO:0000259" key="6">
    <source>
        <dbReference type="PROSITE" id="PS50075"/>
    </source>
</evidence>
<accession>A0A1G9U9I3</accession>
<evidence type="ECO:0000256" key="2">
    <source>
        <dbReference type="ARBA" id="ARBA00022553"/>
    </source>
</evidence>
<dbReference type="PROSITE" id="PS52019">
    <property type="entry name" value="PKS_MFAS_DH"/>
    <property type="match status" value="1"/>
</dbReference>
<dbReference type="InterPro" id="IPR002364">
    <property type="entry name" value="Quin_OxRdtase/zeta-crystal_CS"/>
</dbReference>
<dbReference type="SMART" id="SM00829">
    <property type="entry name" value="PKS_ER"/>
    <property type="match status" value="1"/>
</dbReference>
<dbReference type="SUPFAM" id="SSF51735">
    <property type="entry name" value="NAD(P)-binding Rossmann-fold domains"/>
    <property type="match status" value="3"/>
</dbReference>
<dbReference type="Pfam" id="PF00698">
    <property type="entry name" value="Acyl_transf_1"/>
    <property type="match status" value="1"/>
</dbReference>
<keyword evidence="3" id="KW-0808">Transferase</keyword>
<dbReference type="PANTHER" id="PTHR43775:SF51">
    <property type="entry name" value="INACTIVE PHENOLPHTHIOCEROL SYNTHESIS POLYKETIDE SYNTHASE TYPE I PKS1-RELATED"/>
    <property type="match status" value="1"/>
</dbReference>
<dbReference type="InterPro" id="IPR014043">
    <property type="entry name" value="Acyl_transferase_dom"/>
</dbReference>
<dbReference type="InterPro" id="IPR049552">
    <property type="entry name" value="PKS_DH_N"/>
</dbReference>
<dbReference type="Pfam" id="PF08659">
    <property type="entry name" value="KR"/>
    <property type="match status" value="1"/>
</dbReference>
<organism evidence="8 9">
    <name type="scientific">Allokutzneria albata</name>
    <name type="common">Kibdelosporangium albatum</name>
    <dbReference type="NCBI Taxonomy" id="211114"/>
    <lineage>
        <taxon>Bacteria</taxon>
        <taxon>Bacillati</taxon>
        <taxon>Actinomycetota</taxon>
        <taxon>Actinomycetes</taxon>
        <taxon>Pseudonocardiales</taxon>
        <taxon>Pseudonocardiaceae</taxon>
        <taxon>Allokutzneria</taxon>
    </lineage>
</organism>
<dbReference type="SMART" id="SM00826">
    <property type="entry name" value="PKS_DH"/>
    <property type="match status" value="1"/>
</dbReference>